<keyword evidence="3" id="KW-1185">Reference proteome</keyword>
<feature type="transmembrane region" description="Helical" evidence="1">
    <location>
        <begin position="319"/>
        <end position="341"/>
    </location>
</feature>
<feature type="transmembrane region" description="Helical" evidence="1">
    <location>
        <begin position="501"/>
        <end position="525"/>
    </location>
</feature>
<feature type="transmembrane region" description="Helical" evidence="1">
    <location>
        <begin position="286"/>
        <end position="307"/>
    </location>
</feature>
<protein>
    <submittedName>
        <fullName evidence="2">Uncharacterized protein</fullName>
    </submittedName>
</protein>
<dbReference type="eggNOG" id="ENOG502ZX8M">
    <property type="taxonomic scope" value="Bacteria"/>
</dbReference>
<feature type="transmembrane region" description="Helical" evidence="1">
    <location>
        <begin position="467"/>
        <end position="489"/>
    </location>
</feature>
<dbReference type="OrthoDB" id="357551at2"/>
<proteinExistence type="predicted"/>
<dbReference type="STRING" id="906968.Trebr_1207"/>
<organism evidence="2 3">
    <name type="scientific">Treponema brennaborense (strain DSM 12168 / CIP 105900 / DD5/3)</name>
    <dbReference type="NCBI Taxonomy" id="906968"/>
    <lineage>
        <taxon>Bacteria</taxon>
        <taxon>Pseudomonadati</taxon>
        <taxon>Spirochaetota</taxon>
        <taxon>Spirochaetia</taxon>
        <taxon>Spirochaetales</taxon>
        <taxon>Treponemataceae</taxon>
        <taxon>Treponema</taxon>
    </lineage>
</organism>
<dbReference type="EMBL" id="CP002696">
    <property type="protein sequence ID" value="AEE16635.1"/>
    <property type="molecule type" value="Genomic_DNA"/>
</dbReference>
<dbReference type="AlphaFoldDB" id="F4LLH1"/>
<dbReference type="RefSeq" id="WP_013758342.1">
    <property type="nucleotide sequence ID" value="NC_015500.1"/>
</dbReference>
<feature type="transmembrane region" description="Helical" evidence="1">
    <location>
        <begin position="353"/>
        <end position="373"/>
    </location>
</feature>
<feature type="transmembrane region" description="Helical" evidence="1">
    <location>
        <begin position="407"/>
        <end position="425"/>
    </location>
</feature>
<dbReference type="KEGG" id="tbe:Trebr_1207"/>
<evidence type="ECO:0000313" key="3">
    <source>
        <dbReference type="Proteomes" id="UP000006546"/>
    </source>
</evidence>
<sequence length="675" mass="74223">MIFHFRVRKLIFLPFCLFSLFSGISQEYDSLALSDHLFSTLESERFAPEKQLLTPASQMRFPYNIIVRFPAAAQSQAEAEAEAGTETETELVFAVPQEIAAATETRLIELMDQLRQVPLPVKTTVLLQAGDFSRLPSDSFHDTPAGTGAYIAAAENPASTAVILLSPAGTSAAEAAKVMVVPGADGVMTPLWLLRRIPLNIDQNSVLPYRLNLAETDRRLEAFLKAGFDAAAVRFSADNDRQSAAVYAALLQLAGTFSAEDSDSDMRNYILVPFTSDVWISERTVVLFYIVSIAVVLFFVSSFSLFGKNRAQTRKDFKQTWYLIPITVLVSAASLSLGQFFTEKLLYFAEVTPVTVIMLKTGFSFLFVSLLFIAQVHFRLPVSPFVYGFLLTLVSILNIFIFTTIDISFLFIFIIEYLIIYVTRLARRLVPLVISSVMMLLPFIPYIAFLTVSASPQKIAYLAQPDFAGNVLLACALIPFQIMWLRILVRMNMFGKTRNISGFKIAAVTVTAVAAVAAVGTGMLFTVSYAARKTVPAASAERSAPAVQTPFTVTSESPERPAEVVCSASADVFMDLMNVRLEIDSELPIVRADVTVSAQTEVPVYDSEIPFQTVSARIPGTILFTMPEYPSLPAVFSYVTDAALDQHIGITCYVRTGTDEVVKTDKTLTVKAALK</sequence>
<feature type="transmembrane region" description="Helical" evidence="1">
    <location>
        <begin position="385"/>
        <end position="401"/>
    </location>
</feature>
<evidence type="ECO:0000313" key="2">
    <source>
        <dbReference type="EMBL" id="AEE16635.1"/>
    </source>
</evidence>
<reference evidence="3" key="1">
    <citation type="submission" date="2011-04" db="EMBL/GenBank/DDBJ databases">
        <title>The complete genome of Treponema brennaborense DSM 12168.</title>
        <authorList>
            <person name="Lucas S."/>
            <person name="Han J."/>
            <person name="Lapidus A."/>
            <person name="Bruce D."/>
            <person name="Goodwin L."/>
            <person name="Pitluck S."/>
            <person name="Peters L."/>
            <person name="Kyrpides N."/>
            <person name="Mavromatis K."/>
            <person name="Ivanova N."/>
            <person name="Mikhailova N."/>
            <person name="Pagani I."/>
            <person name="Teshima H."/>
            <person name="Detter J.C."/>
            <person name="Tapia R."/>
            <person name="Han C."/>
            <person name="Land M."/>
            <person name="Hauser L."/>
            <person name="Markowitz V."/>
            <person name="Cheng J.-F."/>
            <person name="Hugenholtz P."/>
            <person name="Woyke T."/>
            <person name="Wu D."/>
            <person name="Gronow S."/>
            <person name="Wellnitz S."/>
            <person name="Brambilla E."/>
            <person name="Klenk H.-P."/>
            <person name="Eisen J.A."/>
        </authorList>
    </citation>
    <scope>NUCLEOTIDE SEQUENCE [LARGE SCALE GENOMIC DNA]</scope>
    <source>
        <strain evidence="3">DSM 12168 / CIP 105900 / DD5/3</strain>
    </source>
</reference>
<name>F4LLH1_TREBD</name>
<keyword evidence="1" id="KW-0472">Membrane</keyword>
<keyword evidence="1" id="KW-1133">Transmembrane helix</keyword>
<gene>
    <name evidence="2" type="ordered locus">Trebr_1207</name>
</gene>
<dbReference type="HOGENOM" id="CLU_407049_0_0_12"/>
<dbReference type="Proteomes" id="UP000006546">
    <property type="component" value="Chromosome"/>
</dbReference>
<keyword evidence="1" id="KW-0812">Transmembrane</keyword>
<accession>F4LLH1</accession>
<evidence type="ECO:0000256" key="1">
    <source>
        <dbReference type="SAM" id="Phobius"/>
    </source>
</evidence>
<feature type="transmembrane region" description="Helical" evidence="1">
    <location>
        <begin position="432"/>
        <end position="455"/>
    </location>
</feature>